<feature type="compositionally biased region" description="Basic and acidic residues" evidence="1">
    <location>
        <begin position="143"/>
        <end position="155"/>
    </location>
</feature>
<feature type="region of interest" description="Disordered" evidence="1">
    <location>
        <begin position="330"/>
        <end position="392"/>
    </location>
</feature>
<dbReference type="AlphaFoldDB" id="A0AAV7E895"/>
<feature type="compositionally biased region" description="Pro residues" evidence="1">
    <location>
        <begin position="175"/>
        <end position="185"/>
    </location>
</feature>
<feature type="compositionally biased region" description="Basic and acidic residues" evidence="1">
    <location>
        <begin position="86"/>
        <end position="101"/>
    </location>
</feature>
<keyword evidence="3" id="KW-1185">Reference proteome</keyword>
<protein>
    <submittedName>
        <fullName evidence="2">Uncharacterized protein</fullName>
    </submittedName>
</protein>
<evidence type="ECO:0000256" key="1">
    <source>
        <dbReference type="SAM" id="MobiDB-lite"/>
    </source>
</evidence>
<dbReference type="Proteomes" id="UP000825729">
    <property type="component" value="Unassembled WGS sequence"/>
</dbReference>
<organism evidence="2 3">
    <name type="scientific">Aristolochia fimbriata</name>
    <name type="common">White veined hardy Dutchman's pipe vine</name>
    <dbReference type="NCBI Taxonomy" id="158543"/>
    <lineage>
        <taxon>Eukaryota</taxon>
        <taxon>Viridiplantae</taxon>
        <taxon>Streptophyta</taxon>
        <taxon>Embryophyta</taxon>
        <taxon>Tracheophyta</taxon>
        <taxon>Spermatophyta</taxon>
        <taxon>Magnoliopsida</taxon>
        <taxon>Magnoliidae</taxon>
        <taxon>Piperales</taxon>
        <taxon>Aristolochiaceae</taxon>
        <taxon>Aristolochia</taxon>
    </lineage>
</organism>
<reference evidence="2 3" key="1">
    <citation type="submission" date="2021-07" db="EMBL/GenBank/DDBJ databases">
        <title>The Aristolochia fimbriata genome: insights into angiosperm evolution, floral development and chemical biosynthesis.</title>
        <authorList>
            <person name="Jiao Y."/>
        </authorList>
    </citation>
    <scope>NUCLEOTIDE SEQUENCE [LARGE SCALE GENOMIC DNA]</scope>
    <source>
        <strain evidence="2">IBCAS-2021</strain>
        <tissue evidence="2">Leaf</tissue>
    </source>
</reference>
<sequence length="392" mass="41881">MGGGAWPFLVGGAICLVNSVNERDLSLLTSYVEEFLVSASHQLALTTSLPFVHTARRSYRLNGPVKCSDCGDVGGEPAEGSLSIPRNERDPSERAAHDAPRRRGCGRVQNARRIPSPRVRDRRQRAQRQRPATVRDANTRTTTRRDLCQAKEEARGGPTSNTVKGTPAWASRPTCSPPTPCPAAPPRAVRRVVGGEQIGRPCPPWRDWLKNTLPQGHFVTTSGGSAPPGPAWLEVVSEAQAQKRTPAGSRLRDWRPCSDCDPRSVLCDGPGASPMEWGAREGDSPVVPGPCRTARHCRRVGLFGNAAQIGREADGGRRCASVVCGTARAGPPLDSGRRPTRVTGGTSARADDPARGYVVSVTEEGGARPHGHALVAPARSWHRPAGSPFDPS</sequence>
<evidence type="ECO:0000313" key="2">
    <source>
        <dbReference type="EMBL" id="KAG9444636.1"/>
    </source>
</evidence>
<feature type="region of interest" description="Disordered" evidence="1">
    <location>
        <begin position="76"/>
        <end position="187"/>
    </location>
</feature>
<evidence type="ECO:0000313" key="3">
    <source>
        <dbReference type="Proteomes" id="UP000825729"/>
    </source>
</evidence>
<dbReference type="PANTHER" id="PTHR33626">
    <property type="entry name" value="ZGC:158463"/>
    <property type="match status" value="1"/>
</dbReference>
<accession>A0AAV7E895</accession>
<dbReference type="EMBL" id="JAINDJ010000006">
    <property type="protein sequence ID" value="KAG9444636.1"/>
    <property type="molecule type" value="Genomic_DNA"/>
</dbReference>
<proteinExistence type="predicted"/>
<gene>
    <name evidence="2" type="ORF">H6P81_015976</name>
</gene>
<comment type="caution">
    <text evidence="2">The sequence shown here is derived from an EMBL/GenBank/DDBJ whole genome shotgun (WGS) entry which is preliminary data.</text>
</comment>
<name>A0AAV7E895_ARIFI</name>
<dbReference type="PANTHER" id="PTHR33626:SF2">
    <property type="match status" value="1"/>
</dbReference>